<comment type="caution">
    <text evidence="1">The sequence shown here is derived from an EMBL/GenBank/DDBJ whole genome shotgun (WGS) entry which is preliminary data.</text>
</comment>
<proteinExistence type="predicted"/>
<protein>
    <submittedName>
        <fullName evidence="1">Uncharacterized protein</fullName>
    </submittedName>
</protein>
<dbReference type="Proteomes" id="UP001057452">
    <property type="component" value="Chromosome 17"/>
</dbReference>
<dbReference type="EMBL" id="CM043801">
    <property type="protein sequence ID" value="KAI4810062.1"/>
    <property type="molecule type" value="Genomic_DNA"/>
</dbReference>
<name>A0ACB9WBG4_CHAAC</name>
<gene>
    <name evidence="1" type="ORF">KUCAC02_018912</name>
</gene>
<organism evidence="1 2">
    <name type="scientific">Chaenocephalus aceratus</name>
    <name type="common">Blackfin icefish</name>
    <name type="synonym">Chaenichthys aceratus</name>
    <dbReference type="NCBI Taxonomy" id="36190"/>
    <lineage>
        <taxon>Eukaryota</taxon>
        <taxon>Metazoa</taxon>
        <taxon>Chordata</taxon>
        <taxon>Craniata</taxon>
        <taxon>Vertebrata</taxon>
        <taxon>Euteleostomi</taxon>
        <taxon>Actinopterygii</taxon>
        <taxon>Neopterygii</taxon>
        <taxon>Teleostei</taxon>
        <taxon>Neoteleostei</taxon>
        <taxon>Acanthomorphata</taxon>
        <taxon>Eupercaria</taxon>
        <taxon>Perciformes</taxon>
        <taxon>Notothenioidei</taxon>
        <taxon>Channichthyidae</taxon>
        <taxon>Chaenocephalus</taxon>
    </lineage>
</organism>
<accession>A0ACB9WBG4</accession>
<keyword evidence="2" id="KW-1185">Reference proteome</keyword>
<evidence type="ECO:0000313" key="2">
    <source>
        <dbReference type="Proteomes" id="UP001057452"/>
    </source>
</evidence>
<sequence>MQSMVHSVPTTDITIRCVDWTQLRTAYGTALRTLLKSSTGPREIWTSPALPRDSWRQVFVPLNIIEPGTEVVIEAVSTEGQFTFNHLGVRRGSCGQQCDSNTEFWTDESTRCLCSGGQLSCLSHSVP</sequence>
<evidence type="ECO:0000313" key="1">
    <source>
        <dbReference type="EMBL" id="KAI4810062.1"/>
    </source>
</evidence>
<reference evidence="1" key="1">
    <citation type="submission" date="2022-05" db="EMBL/GenBank/DDBJ databases">
        <title>Chromosome-level genome of Chaenocephalus aceratus.</title>
        <authorList>
            <person name="Park H."/>
        </authorList>
    </citation>
    <scope>NUCLEOTIDE SEQUENCE</scope>
    <source>
        <strain evidence="1">KU_202001</strain>
    </source>
</reference>